<dbReference type="InterPro" id="IPR013595">
    <property type="entry name" value="Pept_S33_TAP-like_C"/>
</dbReference>
<dbReference type="RefSeq" id="WP_346071231.1">
    <property type="nucleotide sequence ID" value="NZ_BAAANQ010000008.1"/>
</dbReference>
<evidence type="ECO:0000259" key="6">
    <source>
        <dbReference type="Pfam" id="PF00561"/>
    </source>
</evidence>
<dbReference type="Pfam" id="PF00561">
    <property type="entry name" value="Abhydrolase_1"/>
    <property type="match status" value="1"/>
</dbReference>
<dbReference type="EMBL" id="BAAANQ010000008">
    <property type="protein sequence ID" value="GAA2058800.1"/>
    <property type="molecule type" value="Genomic_DNA"/>
</dbReference>
<reference evidence="9" key="1">
    <citation type="journal article" date="2019" name="Int. J. Syst. Evol. Microbiol.">
        <title>The Global Catalogue of Microorganisms (GCM) 10K type strain sequencing project: providing services to taxonomists for standard genome sequencing and annotation.</title>
        <authorList>
            <consortium name="The Broad Institute Genomics Platform"/>
            <consortium name="The Broad Institute Genome Sequencing Center for Infectious Disease"/>
            <person name="Wu L."/>
            <person name="Ma J."/>
        </authorList>
    </citation>
    <scope>NUCLEOTIDE SEQUENCE [LARGE SCALE GENOMIC DNA]</scope>
    <source>
        <strain evidence="9">JCM 14549</strain>
    </source>
</reference>
<feature type="region of interest" description="Disordered" evidence="4">
    <location>
        <begin position="23"/>
        <end position="66"/>
    </location>
</feature>
<comment type="caution">
    <text evidence="8">The sequence shown here is derived from an EMBL/GenBank/DDBJ whole genome shotgun (WGS) entry which is preliminary data.</text>
</comment>
<evidence type="ECO:0000256" key="4">
    <source>
        <dbReference type="SAM" id="MobiDB-lite"/>
    </source>
</evidence>
<dbReference type="PANTHER" id="PTHR43248">
    <property type="entry name" value="2-SUCCINYL-6-HYDROXY-2,4-CYCLOHEXADIENE-1-CARBOXYLATE SYNTHASE"/>
    <property type="match status" value="1"/>
</dbReference>
<feature type="chain" id="PRO_5046060868" evidence="5">
    <location>
        <begin position="25"/>
        <end position="539"/>
    </location>
</feature>
<dbReference type="GO" id="GO:0016787">
    <property type="term" value="F:hydrolase activity"/>
    <property type="evidence" value="ECO:0007669"/>
    <property type="project" value="UniProtKB-KW"/>
</dbReference>
<dbReference type="PROSITE" id="PS51257">
    <property type="entry name" value="PROKAR_LIPOPROTEIN"/>
    <property type="match status" value="1"/>
</dbReference>
<keyword evidence="2 5" id="KW-0732">Signal</keyword>
<evidence type="ECO:0000313" key="8">
    <source>
        <dbReference type="EMBL" id="GAA2058800.1"/>
    </source>
</evidence>
<evidence type="ECO:0000256" key="5">
    <source>
        <dbReference type="SAM" id="SignalP"/>
    </source>
</evidence>
<feature type="domain" description="Peptidase S33 tripeptidyl aminopeptidase-like C-terminal" evidence="7">
    <location>
        <begin position="436"/>
        <end position="538"/>
    </location>
</feature>
<dbReference type="InterPro" id="IPR029058">
    <property type="entry name" value="AB_hydrolase_fold"/>
</dbReference>
<dbReference type="Gene3D" id="3.40.50.1820">
    <property type="entry name" value="alpha/beta hydrolase"/>
    <property type="match status" value="1"/>
</dbReference>
<evidence type="ECO:0000313" key="9">
    <source>
        <dbReference type="Proteomes" id="UP001403094"/>
    </source>
</evidence>
<dbReference type="Pfam" id="PF08386">
    <property type="entry name" value="Abhydrolase_4"/>
    <property type="match status" value="1"/>
</dbReference>
<evidence type="ECO:0000259" key="7">
    <source>
        <dbReference type="Pfam" id="PF08386"/>
    </source>
</evidence>
<evidence type="ECO:0000256" key="2">
    <source>
        <dbReference type="ARBA" id="ARBA00022729"/>
    </source>
</evidence>
<dbReference type="PANTHER" id="PTHR43248:SF29">
    <property type="entry name" value="TRIPEPTIDYL AMINOPEPTIDASE"/>
    <property type="match status" value="1"/>
</dbReference>
<feature type="signal peptide" evidence="5">
    <location>
        <begin position="1"/>
        <end position="24"/>
    </location>
</feature>
<comment type="similarity">
    <text evidence="1">Belongs to the peptidase S33 family.</text>
</comment>
<dbReference type="SUPFAM" id="SSF53474">
    <property type="entry name" value="alpha/beta-Hydrolases"/>
    <property type="match status" value="1"/>
</dbReference>
<proteinExistence type="inferred from homology"/>
<evidence type="ECO:0000256" key="3">
    <source>
        <dbReference type="ARBA" id="ARBA00022801"/>
    </source>
</evidence>
<sequence>MTRFARSLPLLTAGALLLTAACSAETRTEERPSPSPSAGDEPGGGGPEGADGGAAADAPVLDPLPEEIPADLQPYYEQELTWRGCPGVPGFQCAMLTVPLDYESVDPADDIQLTVTRARAGGADRLGALLMNPGGPGASAVEFAQDAANYIFPAEVREQYDMVGLDARGTGGSEPIECLTGPEMDATTQVDRTPDDEEEMQALLTAHEEFAAGCQANSGRLLEHISTIESARDMDVLRSVLGDERLHYVGFSYGTKLGAVYAGLFPQRVGHLVLDAAVDPRLSTLDLDREQAGGFETAFRSFAADCASRRSCPLGPEGGDDASANLLAFFAELDATPLETGQDRPLTESLATTGVAMALYSESLWSELRLALTAAMDDGDGAPLLALADAYNEREPDGSYGTTMFAFPAISCLDSPAATTTPEEVLAQLPDYEEASPTFGRDFAWATLLCGVWPVEPSGTPLTIPAAGADPILVIGTTRDPATPFAWAEGLADQLQSGILLTYDGDGHGAYGGGNGCVDAVVNDYLLANTTPEEGASCP</sequence>
<protein>
    <submittedName>
        <fullName evidence="8">Alpha/beta hydrolase</fullName>
    </submittedName>
</protein>
<evidence type="ECO:0000256" key="1">
    <source>
        <dbReference type="ARBA" id="ARBA00010088"/>
    </source>
</evidence>
<feature type="domain" description="AB hydrolase-1" evidence="6">
    <location>
        <begin position="128"/>
        <end position="315"/>
    </location>
</feature>
<dbReference type="InterPro" id="IPR051601">
    <property type="entry name" value="Serine_prot/Carboxylest_S33"/>
</dbReference>
<dbReference type="InterPro" id="IPR000073">
    <property type="entry name" value="AB_hydrolase_1"/>
</dbReference>
<organism evidence="8 9">
    <name type="scientific">Streptomyces cheonanensis</name>
    <dbReference type="NCBI Taxonomy" id="312720"/>
    <lineage>
        <taxon>Bacteria</taxon>
        <taxon>Bacillati</taxon>
        <taxon>Actinomycetota</taxon>
        <taxon>Actinomycetes</taxon>
        <taxon>Kitasatosporales</taxon>
        <taxon>Streptomycetaceae</taxon>
        <taxon>Streptomyces</taxon>
    </lineage>
</organism>
<gene>
    <name evidence="8" type="ORF">GCM10009757_39180</name>
</gene>
<dbReference type="Proteomes" id="UP001403094">
    <property type="component" value="Unassembled WGS sequence"/>
</dbReference>
<accession>A0ABP5GZ92</accession>
<keyword evidence="3 8" id="KW-0378">Hydrolase</keyword>
<name>A0ABP5GZ92_9ACTN</name>
<feature type="compositionally biased region" description="Gly residues" evidence="4">
    <location>
        <begin position="41"/>
        <end position="52"/>
    </location>
</feature>
<keyword evidence="9" id="KW-1185">Reference proteome</keyword>